<gene>
    <name evidence="2" type="ORF">HHI36_007975</name>
</gene>
<name>A0ABD2MS10_9CUCU</name>
<dbReference type="Proteomes" id="UP001516400">
    <property type="component" value="Unassembled WGS sequence"/>
</dbReference>
<dbReference type="AlphaFoldDB" id="A0ABD2MS10"/>
<feature type="compositionally biased region" description="Basic and acidic residues" evidence="1">
    <location>
        <begin position="134"/>
        <end position="144"/>
    </location>
</feature>
<comment type="caution">
    <text evidence="2">The sequence shown here is derived from an EMBL/GenBank/DDBJ whole genome shotgun (WGS) entry which is preliminary data.</text>
</comment>
<feature type="non-terminal residue" evidence="2">
    <location>
        <position position="158"/>
    </location>
</feature>
<evidence type="ECO:0000256" key="1">
    <source>
        <dbReference type="SAM" id="MobiDB-lite"/>
    </source>
</evidence>
<proteinExistence type="predicted"/>
<protein>
    <submittedName>
        <fullName evidence="2">Uncharacterized protein</fullName>
    </submittedName>
</protein>
<keyword evidence="3" id="KW-1185">Reference proteome</keyword>
<feature type="region of interest" description="Disordered" evidence="1">
    <location>
        <begin position="134"/>
        <end position="158"/>
    </location>
</feature>
<dbReference type="EMBL" id="JABFTP020000021">
    <property type="protein sequence ID" value="KAL3268886.1"/>
    <property type="molecule type" value="Genomic_DNA"/>
</dbReference>
<reference evidence="2 3" key="1">
    <citation type="journal article" date="2021" name="BMC Biol.">
        <title>Horizontally acquired antibacterial genes associated with adaptive radiation of ladybird beetles.</title>
        <authorList>
            <person name="Li H.S."/>
            <person name="Tang X.F."/>
            <person name="Huang Y.H."/>
            <person name="Xu Z.Y."/>
            <person name="Chen M.L."/>
            <person name="Du X.Y."/>
            <person name="Qiu B.Y."/>
            <person name="Chen P.T."/>
            <person name="Zhang W."/>
            <person name="Slipinski A."/>
            <person name="Escalona H.E."/>
            <person name="Waterhouse R.M."/>
            <person name="Zwick A."/>
            <person name="Pang H."/>
        </authorList>
    </citation>
    <scope>NUCLEOTIDE SEQUENCE [LARGE SCALE GENOMIC DNA]</scope>
    <source>
        <strain evidence="2">SYSU2018</strain>
    </source>
</reference>
<evidence type="ECO:0000313" key="3">
    <source>
        <dbReference type="Proteomes" id="UP001516400"/>
    </source>
</evidence>
<accession>A0ABD2MS10</accession>
<evidence type="ECO:0000313" key="2">
    <source>
        <dbReference type="EMBL" id="KAL3268886.1"/>
    </source>
</evidence>
<sequence>MDELVANKKDNNFYLDQDKYAKYSEEEKTAKNIKNKEAVYYRRIKRYDISTIDGEEKLIAPMKEDNGEIKYYVCYDDLFNILEETHFAVGHGGRTRMLKECNRKLEMYPGHEKDMIGLLKSEDLEIVMHSRKNDENMIEQDKENNVVGNESEGIKKET</sequence>
<organism evidence="2 3">
    <name type="scientific">Cryptolaemus montrouzieri</name>
    <dbReference type="NCBI Taxonomy" id="559131"/>
    <lineage>
        <taxon>Eukaryota</taxon>
        <taxon>Metazoa</taxon>
        <taxon>Ecdysozoa</taxon>
        <taxon>Arthropoda</taxon>
        <taxon>Hexapoda</taxon>
        <taxon>Insecta</taxon>
        <taxon>Pterygota</taxon>
        <taxon>Neoptera</taxon>
        <taxon>Endopterygota</taxon>
        <taxon>Coleoptera</taxon>
        <taxon>Polyphaga</taxon>
        <taxon>Cucujiformia</taxon>
        <taxon>Coccinelloidea</taxon>
        <taxon>Coccinellidae</taxon>
        <taxon>Scymninae</taxon>
        <taxon>Scymnini</taxon>
        <taxon>Cryptolaemus</taxon>
    </lineage>
</organism>